<dbReference type="InterPro" id="IPR010359">
    <property type="entry name" value="IrrE_HExxH"/>
</dbReference>
<dbReference type="RefSeq" id="WP_156393524.1">
    <property type="nucleotide sequence ID" value="NZ_JACKXE010000002.1"/>
</dbReference>
<feature type="domain" description="HTH cro/C1-type" evidence="3">
    <location>
        <begin position="14"/>
        <end position="64"/>
    </location>
</feature>
<dbReference type="Pfam" id="PF01381">
    <property type="entry name" value="HTH_3"/>
    <property type="match status" value="1"/>
</dbReference>
<dbReference type="Pfam" id="PF06114">
    <property type="entry name" value="Peptidase_M78"/>
    <property type="match status" value="1"/>
</dbReference>
<dbReference type="AlphaFoldDB" id="A0A7X0VDS1"/>
<feature type="region of interest" description="Disordered" evidence="2">
    <location>
        <begin position="344"/>
        <end position="363"/>
    </location>
</feature>
<proteinExistence type="inferred from homology"/>
<dbReference type="Proteomes" id="UP000523955">
    <property type="component" value="Unassembled WGS sequence"/>
</dbReference>
<dbReference type="PANTHER" id="PTHR43236:SF1">
    <property type="entry name" value="BLL7220 PROTEIN"/>
    <property type="match status" value="1"/>
</dbReference>
<dbReference type="PANTHER" id="PTHR43236">
    <property type="entry name" value="ANTITOXIN HIGA1"/>
    <property type="match status" value="1"/>
</dbReference>
<organism evidence="4 5">
    <name type="scientific">Nocardioides luti</name>
    <dbReference type="NCBI Taxonomy" id="2761101"/>
    <lineage>
        <taxon>Bacteria</taxon>
        <taxon>Bacillati</taxon>
        <taxon>Actinomycetota</taxon>
        <taxon>Actinomycetes</taxon>
        <taxon>Propionibacteriales</taxon>
        <taxon>Nocardioidaceae</taxon>
        <taxon>Nocardioides</taxon>
    </lineage>
</organism>
<evidence type="ECO:0000259" key="3">
    <source>
        <dbReference type="PROSITE" id="PS50943"/>
    </source>
</evidence>
<gene>
    <name evidence="4" type="ORF">H5V45_20135</name>
</gene>
<keyword evidence="5" id="KW-1185">Reference proteome</keyword>
<evidence type="ECO:0000313" key="5">
    <source>
        <dbReference type="Proteomes" id="UP000523955"/>
    </source>
</evidence>
<reference evidence="4 5" key="1">
    <citation type="submission" date="2020-08" db="EMBL/GenBank/DDBJ databases">
        <authorList>
            <person name="Seo M.-J."/>
        </authorList>
    </citation>
    <scope>NUCLEOTIDE SEQUENCE [LARGE SCALE GENOMIC DNA]</scope>
    <source>
        <strain evidence="4 5">KIGAM211</strain>
    </source>
</reference>
<comment type="caution">
    <text evidence="4">The sequence shown here is derived from an EMBL/GenBank/DDBJ whole genome shotgun (WGS) entry which is preliminary data.</text>
</comment>
<protein>
    <submittedName>
        <fullName evidence="4">ImmA/IrrE family metallo-endopeptidase</fullName>
    </submittedName>
</protein>
<dbReference type="SMART" id="SM00530">
    <property type="entry name" value="HTH_XRE"/>
    <property type="match status" value="1"/>
</dbReference>
<comment type="similarity">
    <text evidence="1">Belongs to the short-chain fatty acyl-CoA assimilation regulator (ScfR) family.</text>
</comment>
<dbReference type="InterPro" id="IPR001387">
    <property type="entry name" value="Cro/C1-type_HTH"/>
</dbReference>
<dbReference type="PROSITE" id="PS50943">
    <property type="entry name" value="HTH_CROC1"/>
    <property type="match status" value="1"/>
</dbReference>
<dbReference type="SUPFAM" id="SSF47413">
    <property type="entry name" value="lambda repressor-like DNA-binding domains"/>
    <property type="match status" value="1"/>
</dbReference>
<dbReference type="EMBL" id="JACKXE010000002">
    <property type="protein sequence ID" value="MBB6629638.1"/>
    <property type="molecule type" value="Genomic_DNA"/>
</dbReference>
<dbReference type="InterPro" id="IPR052345">
    <property type="entry name" value="Rad_response_metalloprotease"/>
</dbReference>
<evidence type="ECO:0000256" key="1">
    <source>
        <dbReference type="ARBA" id="ARBA00007227"/>
    </source>
</evidence>
<dbReference type="Gene3D" id="1.10.10.2910">
    <property type="match status" value="1"/>
</dbReference>
<evidence type="ECO:0000313" key="4">
    <source>
        <dbReference type="EMBL" id="MBB6629638.1"/>
    </source>
</evidence>
<dbReference type="InterPro" id="IPR010982">
    <property type="entry name" value="Lambda_DNA-bd_dom_sf"/>
</dbReference>
<dbReference type="GO" id="GO:0003677">
    <property type="term" value="F:DNA binding"/>
    <property type="evidence" value="ECO:0007669"/>
    <property type="project" value="InterPro"/>
</dbReference>
<dbReference type="Gene3D" id="1.10.260.40">
    <property type="entry name" value="lambda repressor-like DNA-binding domains"/>
    <property type="match status" value="1"/>
</dbReference>
<dbReference type="CDD" id="cd00093">
    <property type="entry name" value="HTH_XRE"/>
    <property type="match status" value="1"/>
</dbReference>
<evidence type="ECO:0000256" key="2">
    <source>
        <dbReference type="SAM" id="MobiDB-lite"/>
    </source>
</evidence>
<name>A0A7X0VDS1_9ACTN</name>
<accession>A0A7X0VDS1</accession>
<sequence>MSDQARPRMVTLVRESLGLTQLDLGEAAGLSQGYISKVESSLLPLTGENLLKVADALKCPVELLVDDTPVQGLEVTCMHHRRRHSKINASTKRRIEALTHLTRVSVEGLLRGIELVPDTELHRLDLDLFDGDPAAAARAVRASWRVPTGPIHNVVEVLEAVGIIVVARSLVTNAQDAVSTWPRDGGRPPIMVVNLGLPADRQRFTTCHELAHLLLHTIPEDDQEKQADIFAAEFLAPAEEIAPQLAGLTTRDFPRLIQLKAQWGMSIAALIRRAYDLDEISDRQYRQFQIRLNQLGWKQLEPGALPAETPSTLTRVMEVHLSQHGYTIDELAKTAGMLPAPFKAHYRPPRETPPATPLRLVQP</sequence>